<keyword evidence="3" id="KW-1185">Reference proteome</keyword>
<dbReference type="PATRIC" id="fig|558151.6.peg.1339"/>
<accession>A0A0J7L8Z4</accession>
<keyword evidence="1" id="KW-1133">Transmembrane helix</keyword>
<organism evidence="2 3">
    <name type="scientific">Chryseobacterium angstadtii</name>
    <dbReference type="NCBI Taxonomy" id="558151"/>
    <lineage>
        <taxon>Bacteria</taxon>
        <taxon>Pseudomonadati</taxon>
        <taxon>Bacteroidota</taxon>
        <taxon>Flavobacteriia</taxon>
        <taxon>Flavobacteriales</taxon>
        <taxon>Weeksellaceae</taxon>
        <taxon>Chryseobacterium group</taxon>
        <taxon>Chryseobacterium</taxon>
    </lineage>
</organism>
<evidence type="ECO:0000313" key="2">
    <source>
        <dbReference type="EMBL" id="KMQ65510.1"/>
    </source>
</evidence>
<comment type="caution">
    <text evidence="2">The sequence shown here is derived from an EMBL/GenBank/DDBJ whole genome shotgun (WGS) entry which is preliminary data.</text>
</comment>
<evidence type="ECO:0000256" key="1">
    <source>
        <dbReference type="SAM" id="Phobius"/>
    </source>
</evidence>
<reference evidence="2 3" key="1">
    <citation type="journal article" date="2013" name="Int. J. Syst. Evol. Microbiol.">
        <title>Chryseobacterium angstadtii sp. nov., isolated from a newt tank.</title>
        <authorList>
            <person name="Kirk K.E."/>
            <person name="Hoffman J.A."/>
            <person name="Smith K.A."/>
            <person name="Strahan B.L."/>
            <person name="Failor K.C."/>
            <person name="Krebs J.E."/>
            <person name="Gale A.N."/>
            <person name="Do T.D."/>
            <person name="Sontag T.C."/>
            <person name="Batties A.M."/>
            <person name="Mistiszyn K."/>
            <person name="Newman J.D."/>
        </authorList>
    </citation>
    <scope>NUCLEOTIDE SEQUENCE [LARGE SCALE GENOMIC DNA]</scope>
    <source>
        <strain evidence="2 3">KM</strain>
    </source>
</reference>
<name>A0A0J7L8Z4_9FLAO</name>
<sequence length="157" mass="18001">MAWITITSNIQIELKILMVVLAILVAAGFIWLLIVKLKEKSGTKIIRTTVDRAGIHYYTNQGLVKSIQYNQLMPHPEDGKYDVFINLDQTDTDMDLCFYIFDDASDKIVIKALFIEAESIITNGNLLKKHFIKGITFFRPDLKISPGIFDLYKLDRD</sequence>
<proteinExistence type="predicted"/>
<dbReference type="STRING" id="558151.ACM46_06390"/>
<gene>
    <name evidence="2" type="ORF">ACM46_06390</name>
</gene>
<dbReference type="Proteomes" id="UP000036261">
    <property type="component" value="Unassembled WGS sequence"/>
</dbReference>
<keyword evidence="1" id="KW-0472">Membrane</keyword>
<dbReference type="EMBL" id="LFND01000002">
    <property type="protein sequence ID" value="KMQ65510.1"/>
    <property type="molecule type" value="Genomic_DNA"/>
</dbReference>
<feature type="transmembrane region" description="Helical" evidence="1">
    <location>
        <begin position="16"/>
        <end position="35"/>
    </location>
</feature>
<dbReference type="AlphaFoldDB" id="A0A0J7L8Z4"/>
<keyword evidence="1" id="KW-0812">Transmembrane</keyword>
<protein>
    <submittedName>
        <fullName evidence="2">Uncharacterized protein</fullName>
    </submittedName>
</protein>
<evidence type="ECO:0000313" key="3">
    <source>
        <dbReference type="Proteomes" id="UP000036261"/>
    </source>
</evidence>